<dbReference type="EMBL" id="JAUFRC010000002">
    <property type="protein sequence ID" value="MDN3713670.1"/>
    <property type="molecule type" value="Genomic_DNA"/>
</dbReference>
<reference evidence="3" key="1">
    <citation type="journal article" date="2019" name="Int. J. Syst. Evol. Microbiol.">
        <title>The Global Catalogue of Microorganisms (GCM) 10K type strain sequencing project: providing services to taxonomists for standard genome sequencing and annotation.</title>
        <authorList>
            <consortium name="The Broad Institute Genomics Platform"/>
            <consortium name="The Broad Institute Genome Sequencing Center for Infectious Disease"/>
            <person name="Wu L."/>
            <person name="Ma J."/>
        </authorList>
    </citation>
    <scope>NUCLEOTIDE SEQUENCE [LARGE SCALE GENOMIC DNA]</scope>
    <source>
        <strain evidence="3">CECT 8482</strain>
    </source>
</reference>
<protein>
    <submittedName>
        <fullName evidence="2">Type VI secretion system contractile sheath large subunit</fullName>
    </submittedName>
</protein>
<gene>
    <name evidence="2" type="ORF">QWZ10_21435</name>
</gene>
<feature type="domain" description="TssC1 N-terminal" evidence="1">
    <location>
        <begin position="67"/>
        <end position="124"/>
    </location>
</feature>
<comment type="caution">
    <text evidence="2">The sequence shown here is derived from an EMBL/GenBank/DDBJ whole genome shotgun (WGS) entry which is preliminary data.</text>
</comment>
<evidence type="ECO:0000313" key="2">
    <source>
        <dbReference type="EMBL" id="MDN3713670.1"/>
    </source>
</evidence>
<dbReference type="PANTHER" id="PTHR35565">
    <property type="entry name" value="CYTOPLASMIC PROTEIN-RELATED"/>
    <property type="match status" value="1"/>
</dbReference>
<sequence>MAHEAQVESGRPEALAELEGFSDILRQTIKPRTEVAAREVDNAVVALVREALDDDTLIADDVIDTIDAMLSKLDQKLTDQLNAVMHHEEFQKLESSWRGLAYTVNNSETDASLRVKVMNVSRKSCSR</sequence>
<name>A0ABT8DB03_9RHOB</name>
<keyword evidence="3" id="KW-1185">Reference proteome</keyword>
<proteinExistence type="predicted"/>
<dbReference type="Proteomes" id="UP001243846">
    <property type="component" value="Unassembled WGS sequence"/>
</dbReference>
<dbReference type="InterPro" id="IPR010269">
    <property type="entry name" value="T6SS_TssC-like"/>
</dbReference>
<dbReference type="Pfam" id="PF05943">
    <property type="entry name" value="VipB"/>
    <property type="match status" value="1"/>
</dbReference>
<evidence type="ECO:0000313" key="3">
    <source>
        <dbReference type="Proteomes" id="UP001243846"/>
    </source>
</evidence>
<accession>A0ABT8DB03</accession>
<dbReference type="PANTHER" id="PTHR35565:SF3">
    <property type="entry name" value="TYPE VI SECRETION SYSTEM SHEATH PROTEIN TSSC1"/>
    <property type="match status" value="1"/>
</dbReference>
<evidence type="ECO:0000259" key="1">
    <source>
        <dbReference type="Pfam" id="PF05943"/>
    </source>
</evidence>
<organism evidence="2 3">
    <name type="scientific">Paracoccus cavernae</name>
    <dbReference type="NCBI Taxonomy" id="1571207"/>
    <lineage>
        <taxon>Bacteria</taxon>
        <taxon>Pseudomonadati</taxon>
        <taxon>Pseudomonadota</taxon>
        <taxon>Alphaproteobacteria</taxon>
        <taxon>Rhodobacterales</taxon>
        <taxon>Paracoccaceae</taxon>
        <taxon>Paracoccus</taxon>
    </lineage>
</organism>
<dbReference type="InterPro" id="IPR044031">
    <property type="entry name" value="TssC1_N"/>
</dbReference>